<dbReference type="PRINTS" id="PR00080">
    <property type="entry name" value="SDRFAMILY"/>
</dbReference>
<evidence type="ECO:0000313" key="6">
    <source>
        <dbReference type="Proteomes" id="UP001142489"/>
    </source>
</evidence>
<evidence type="ECO:0000256" key="2">
    <source>
        <dbReference type="ARBA" id="ARBA00023002"/>
    </source>
</evidence>
<dbReference type="Pfam" id="PF00106">
    <property type="entry name" value="adh_short"/>
    <property type="match status" value="1"/>
</dbReference>
<keyword evidence="4" id="KW-0812">Transmembrane</keyword>
<evidence type="ECO:0000256" key="4">
    <source>
        <dbReference type="SAM" id="Phobius"/>
    </source>
</evidence>
<dbReference type="SUPFAM" id="SSF51735">
    <property type="entry name" value="NAD(P)-binding Rossmann-fold domains"/>
    <property type="match status" value="1"/>
</dbReference>
<comment type="caution">
    <text evidence="5">The sequence shown here is derived from an EMBL/GenBank/DDBJ whole genome shotgun (WGS) entry which is preliminary data.</text>
</comment>
<proteinExistence type="inferred from homology"/>
<evidence type="ECO:0000256" key="1">
    <source>
        <dbReference type="ARBA" id="ARBA00006484"/>
    </source>
</evidence>
<reference evidence="5" key="1">
    <citation type="journal article" date="2023" name="DNA Res.">
        <title>Chromosome-level genome assembly of Phrynocephalus forsythii using third-generation DNA sequencing and Hi-C analysis.</title>
        <authorList>
            <person name="Qi Y."/>
            <person name="Zhao W."/>
            <person name="Zhao Y."/>
            <person name="Niu C."/>
            <person name="Cao S."/>
            <person name="Zhang Y."/>
        </authorList>
    </citation>
    <scope>NUCLEOTIDE SEQUENCE</scope>
    <source>
        <tissue evidence="5">Muscle</tissue>
    </source>
</reference>
<organism evidence="5 6">
    <name type="scientific">Phrynocephalus forsythii</name>
    <dbReference type="NCBI Taxonomy" id="171643"/>
    <lineage>
        <taxon>Eukaryota</taxon>
        <taxon>Metazoa</taxon>
        <taxon>Chordata</taxon>
        <taxon>Craniata</taxon>
        <taxon>Vertebrata</taxon>
        <taxon>Euteleostomi</taxon>
        <taxon>Lepidosauria</taxon>
        <taxon>Squamata</taxon>
        <taxon>Bifurcata</taxon>
        <taxon>Unidentata</taxon>
        <taxon>Episquamata</taxon>
        <taxon>Toxicofera</taxon>
        <taxon>Iguania</taxon>
        <taxon>Acrodonta</taxon>
        <taxon>Agamidae</taxon>
        <taxon>Agaminae</taxon>
        <taxon>Phrynocephalus</taxon>
    </lineage>
</organism>
<keyword evidence="6" id="KW-1185">Reference proteome</keyword>
<dbReference type="GO" id="GO:0016491">
    <property type="term" value="F:oxidoreductase activity"/>
    <property type="evidence" value="ECO:0007669"/>
    <property type="project" value="UniProtKB-KW"/>
</dbReference>
<dbReference type="Proteomes" id="UP001142489">
    <property type="component" value="Unassembled WGS sequence"/>
</dbReference>
<gene>
    <name evidence="5" type="ORF">JRQ81_017089</name>
</gene>
<keyword evidence="4" id="KW-0472">Membrane</keyword>
<name>A0A9Q0XW30_9SAUR</name>
<comment type="similarity">
    <text evidence="1 3">Belongs to the short-chain dehydrogenases/reductases (SDR) family.</text>
</comment>
<dbReference type="InterPro" id="IPR036291">
    <property type="entry name" value="NAD(P)-bd_dom_sf"/>
</dbReference>
<protein>
    <recommendedName>
        <fullName evidence="7">Retinol dehydrogenase 11</fullName>
    </recommendedName>
</protein>
<dbReference type="PANTHER" id="PTHR43157">
    <property type="entry name" value="PHOSPHATIDYLINOSITOL-GLYCAN BIOSYNTHESIS CLASS F PROTEIN-RELATED"/>
    <property type="match status" value="1"/>
</dbReference>
<keyword evidence="4" id="KW-1133">Transmembrane helix</keyword>
<dbReference type="InterPro" id="IPR002347">
    <property type="entry name" value="SDR_fam"/>
</dbReference>
<evidence type="ECO:0008006" key="7">
    <source>
        <dbReference type="Google" id="ProtNLM"/>
    </source>
</evidence>
<feature type="transmembrane region" description="Helical" evidence="4">
    <location>
        <begin position="6"/>
        <end position="25"/>
    </location>
</feature>
<dbReference type="AlphaFoldDB" id="A0A9Q0XW30"/>
<dbReference type="PRINTS" id="PR00081">
    <property type="entry name" value="GDHRDH"/>
</dbReference>
<dbReference type="PANTHER" id="PTHR43157:SF30">
    <property type="entry name" value="RETINOL DEHYDROGENASE 11-LIKE"/>
    <property type="match status" value="1"/>
</dbReference>
<dbReference type="OrthoDB" id="191139at2759"/>
<keyword evidence="2" id="KW-0560">Oxidoreductase</keyword>
<dbReference type="EMBL" id="JAPFRF010000007">
    <property type="protein sequence ID" value="KAJ7327330.1"/>
    <property type="molecule type" value="Genomic_DNA"/>
</dbReference>
<sequence>MAASAVFSHPFWFICSLLLSAALWIRGRRRWHPEACPVDLTGKTAIVTGASSGIGKWVAHDLARRNARTILACRSRERGKAALEEIRRSTGNPQVHLRILDTSSMASVQGFARQFLKEEGQLDILVNNAGASGLPHRITEEGLELLFATNVLGAFLLTNLLLDLMKASSPARIVNVSSVAHYQGEANVRFLTGEELPKSSSQAYSSSKLMNVVLTSELARRLHGTGVSANALHPGLVKTEIMRSYPWWMRLIFNLCGLLFLKTAKEGATSTLYCAISQEVEGISGKYFDSDCSLTLPLALAEDPAVGRKLWDAAEKLTSLASCQRKE</sequence>
<dbReference type="Gene3D" id="3.40.50.720">
    <property type="entry name" value="NAD(P)-binding Rossmann-like Domain"/>
    <property type="match status" value="1"/>
</dbReference>
<evidence type="ECO:0000313" key="5">
    <source>
        <dbReference type="EMBL" id="KAJ7327330.1"/>
    </source>
</evidence>
<accession>A0A9Q0XW30</accession>
<evidence type="ECO:0000256" key="3">
    <source>
        <dbReference type="RuleBase" id="RU000363"/>
    </source>
</evidence>